<accession>A0A915NXI9</accession>
<dbReference type="AlphaFoldDB" id="A0A915NXI9"/>
<keyword evidence="8" id="KW-1185">Reference proteome</keyword>
<proteinExistence type="predicted"/>
<feature type="transmembrane region" description="Helical" evidence="6">
    <location>
        <begin position="360"/>
        <end position="377"/>
    </location>
</feature>
<feature type="transmembrane region" description="Helical" evidence="6">
    <location>
        <begin position="439"/>
        <end position="459"/>
    </location>
</feature>
<evidence type="ECO:0000259" key="7">
    <source>
        <dbReference type="PROSITE" id="PS50801"/>
    </source>
</evidence>
<dbReference type="Pfam" id="PF00916">
    <property type="entry name" value="Sulfate_transp"/>
    <property type="match status" value="2"/>
</dbReference>
<keyword evidence="4 6" id="KW-0472">Membrane</keyword>
<evidence type="ECO:0000256" key="3">
    <source>
        <dbReference type="ARBA" id="ARBA00022989"/>
    </source>
</evidence>
<feature type="transmembrane region" description="Helical" evidence="6">
    <location>
        <begin position="539"/>
        <end position="560"/>
    </location>
</feature>
<evidence type="ECO:0000256" key="4">
    <source>
        <dbReference type="ARBA" id="ARBA00023136"/>
    </source>
</evidence>
<reference evidence="9" key="1">
    <citation type="submission" date="2022-11" db="UniProtKB">
        <authorList>
            <consortium name="WormBaseParasite"/>
        </authorList>
    </citation>
    <scope>IDENTIFICATION</scope>
</reference>
<dbReference type="InterPro" id="IPR018045">
    <property type="entry name" value="S04_transporter_CS"/>
</dbReference>
<evidence type="ECO:0000256" key="1">
    <source>
        <dbReference type="ARBA" id="ARBA00004141"/>
    </source>
</evidence>
<comment type="subcellular location">
    <subcellularLocation>
        <location evidence="1">Membrane</location>
        <topology evidence="1">Multi-pass membrane protein</topology>
    </subcellularLocation>
</comment>
<keyword evidence="3 6" id="KW-1133">Transmembrane helix</keyword>
<evidence type="ECO:0000256" key="2">
    <source>
        <dbReference type="ARBA" id="ARBA00022692"/>
    </source>
</evidence>
<dbReference type="InterPro" id="IPR036513">
    <property type="entry name" value="STAS_dom_sf"/>
</dbReference>
<dbReference type="GO" id="GO:0016020">
    <property type="term" value="C:membrane"/>
    <property type="evidence" value="ECO:0007669"/>
    <property type="project" value="UniProtKB-SubCell"/>
</dbReference>
<feature type="transmembrane region" description="Helical" evidence="6">
    <location>
        <begin position="174"/>
        <end position="199"/>
    </location>
</feature>
<dbReference type="Pfam" id="PF01740">
    <property type="entry name" value="STAS"/>
    <property type="match status" value="1"/>
</dbReference>
<dbReference type="InterPro" id="IPR002645">
    <property type="entry name" value="STAS_dom"/>
</dbReference>
<feature type="transmembrane region" description="Helical" evidence="6">
    <location>
        <begin position="580"/>
        <end position="606"/>
    </location>
</feature>
<dbReference type="InterPro" id="IPR001902">
    <property type="entry name" value="SLC26A/SulP_fam"/>
</dbReference>
<sequence length="807" mass="88536">MDSSNQHLLGGIRRAPMNQDSIVENQPQAVANDLCGGALLCWRRAAQRSISIVVRPQIPPQQPQQRQKPSRQHISLASAHSGSGGVSNLPLPRYQLSNADEGDHLWSSKHCPTTHLPIIRVIQRYSFRKDLFGDFRAGLALSLHGTAEGLAMAFLAGLPPICGLYTTFYSSLVYLFFGTSNFSFMGTNLAVCFFLGNIIERNTTVEGNNIISYESLEVASTAIILSIYLFRLDFLFGLFSEQIIAGFSFGLGTRIVFNQLGNIIQLKSNRICEGDQLTIKQASIAIASNSIPATTTSFPCILWAYYRRLNVPNNSKKTSFNLINQNLSSSILNSTKIIKNNIIESENNCLPSIWECFDAINLNTLAASLLCIFLIIFTRQIIGPLTRFRLRSAISSEFLLIILASLLSNILNIKTKWQLDTINFSESKLFLLSLPSRSLISQLFTDSIGLAFFVFVLHLRSANLLSKTNKYKIDERQELISINLINLLSTFVSAIPPGHSPLRTSIGTRAGAKTILANISLVLSLIPIIIWSSKLFQSLPICVLSCILLTEICPMFTGIAKLPLLWEISRLDVLSFVFSALMALFSSNLSQALFGSVILSAGTIIVRAQWPRLQQLTNVTGSGAYYAERCYYGGSDLMDEAGVSVVRFEAPILFHNSSYFKACIRESAAKIKGQLLGIGIGTRTGSMKSMKSTNAQIVSGSIHNKDSIQMRSTLLISGDFVPNIENPGGAAINVIRELFEELADKKCRLLLASVNSTIRNCVSLNGCRDLITLSNAASNHELNLHSTDIGGGQQTINNIPITNVGVI</sequence>
<feature type="transmembrane region" description="Helical" evidence="6">
    <location>
        <begin position="515"/>
        <end position="532"/>
    </location>
</feature>
<dbReference type="WBParaSite" id="scf7180000421126.g6355">
    <property type="protein sequence ID" value="scf7180000421126.g6355"/>
    <property type="gene ID" value="scf7180000421126.g6355"/>
</dbReference>
<evidence type="ECO:0000256" key="6">
    <source>
        <dbReference type="SAM" id="Phobius"/>
    </source>
</evidence>
<feature type="transmembrane region" description="Helical" evidence="6">
    <location>
        <begin position="479"/>
        <end position="495"/>
    </location>
</feature>
<name>A0A915NXI9_9BILA</name>
<evidence type="ECO:0000313" key="8">
    <source>
        <dbReference type="Proteomes" id="UP000887560"/>
    </source>
</evidence>
<feature type="transmembrane region" description="Helical" evidence="6">
    <location>
        <begin position="242"/>
        <end position="261"/>
    </location>
</feature>
<dbReference type="GO" id="GO:0008271">
    <property type="term" value="F:secondary active sulfate transmembrane transporter activity"/>
    <property type="evidence" value="ECO:0007669"/>
    <property type="project" value="InterPro"/>
</dbReference>
<dbReference type="PANTHER" id="PTHR11814">
    <property type="entry name" value="SULFATE TRANSPORTER"/>
    <property type="match status" value="1"/>
</dbReference>
<feature type="transmembrane region" description="Helical" evidence="6">
    <location>
        <begin position="282"/>
        <end position="306"/>
    </location>
</feature>
<dbReference type="PROSITE" id="PS01130">
    <property type="entry name" value="SLC26A"/>
    <property type="match status" value="1"/>
</dbReference>
<keyword evidence="2 6" id="KW-0812">Transmembrane</keyword>
<feature type="region of interest" description="Disordered" evidence="5">
    <location>
        <begin position="54"/>
        <end position="87"/>
    </location>
</feature>
<feature type="transmembrane region" description="Helical" evidence="6">
    <location>
        <begin position="211"/>
        <end position="230"/>
    </location>
</feature>
<dbReference type="Gene3D" id="3.30.750.24">
    <property type="entry name" value="STAS domain"/>
    <property type="match status" value="1"/>
</dbReference>
<protein>
    <submittedName>
        <fullName evidence="9">STAS domain-containing protein</fullName>
    </submittedName>
</protein>
<feature type="domain" description="STAS" evidence="7">
    <location>
        <begin position="642"/>
        <end position="766"/>
    </location>
</feature>
<feature type="transmembrane region" description="Helical" evidence="6">
    <location>
        <begin position="398"/>
        <end position="419"/>
    </location>
</feature>
<organism evidence="8 9">
    <name type="scientific">Meloidogyne floridensis</name>
    <dbReference type="NCBI Taxonomy" id="298350"/>
    <lineage>
        <taxon>Eukaryota</taxon>
        <taxon>Metazoa</taxon>
        <taxon>Ecdysozoa</taxon>
        <taxon>Nematoda</taxon>
        <taxon>Chromadorea</taxon>
        <taxon>Rhabditida</taxon>
        <taxon>Tylenchina</taxon>
        <taxon>Tylenchomorpha</taxon>
        <taxon>Tylenchoidea</taxon>
        <taxon>Meloidogynidae</taxon>
        <taxon>Meloidogyninae</taxon>
        <taxon>Meloidogyne</taxon>
    </lineage>
</organism>
<evidence type="ECO:0000313" key="9">
    <source>
        <dbReference type="WBParaSite" id="scf7180000421126.g6355"/>
    </source>
</evidence>
<dbReference type="Proteomes" id="UP000887560">
    <property type="component" value="Unplaced"/>
</dbReference>
<dbReference type="PROSITE" id="PS50801">
    <property type="entry name" value="STAS"/>
    <property type="match status" value="1"/>
</dbReference>
<dbReference type="InterPro" id="IPR011547">
    <property type="entry name" value="SLC26A/SulP_dom"/>
</dbReference>
<feature type="transmembrane region" description="Helical" evidence="6">
    <location>
        <begin position="149"/>
        <end position="168"/>
    </location>
</feature>
<evidence type="ECO:0000256" key="5">
    <source>
        <dbReference type="SAM" id="MobiDB-lite"/>
    </source>
</evidence>